<dbReference type="CDD" id="cd17341">
    <property type="entry name" value="MFS_NRT2_like"/>
    <property type="match status" value="2"/>
</dbReference>
<comment type="caution">
    <text evidence="10">The sequence shown here is derived from an EMBL/GenBank/DDBJ whole genome shotgun (WGS) entry which is preliminary data.</text>
</comment>
<evidence type="ECO:0000256" key="8">
    <source>
        <dbReference type="SAM" id="Phobius"/>
    </source>
</evidence>
<name>A0ABS2BTJ0_9PSED</name>
<evidence type="ECO:0000313" key="11">
    <source>
        <dbReference type="Proteomes" id="UP000745663"/>
    </source>
</evidence>
<feature type="transmembrane region" description="Helical" evidence="8">
    <location>
        <begin position="167"/>
        <end position="185"/>
    </location>
</feature>
<dbReference type="InterPro" id="IPR036259">
    <property type="entry name" value="MFS_trans_sf"/>
</dbReference>
<keyword evidence="6" id="KW-0534">Nitrate assimilation</keyword>
<evidence type="ECO:0000256" key="4">
    <source>
        <dbReference type="ARBA" id="ARBA00022692"/>
    </source>
</evidence>
<feature type="transmembrane region" description="Helical" evidence="8">
    <location>
        <begin position="820"/>
        <end position="841"/>
    </location>
</feature>
<protein>
    <submittedName>
        <fullName evidence="10">MFS transporter</fullName>
    </submittedName>
</protein>
<evidence type="ECO:0000256" key="2">
    <source>
        <dbReference type="ARBA" id="ARBA00008432"/>
    </source>
</evidence>
<feature type="transmembrane region" description="Helical" evidence="8">
    <location>
        <begin position="764"/>
        <end position="786"/>
    </location>
</feature>
<feature type="transmembrane region" description="Helical" evidence="8">
    <location>
        <begin position="218"/>
        <end position="238"/>
    </location>
</feature>
<dbReference type="EMBL" id="JACOPV010000003">
    <property type="protein sequence ID" value="MBM5456962.1"/>
    <property type="molecule type" value="Genomic_DNA"/>
</dbReference>
<proteinExistence type="inferred from homology"/>
<evidence type="ECO:0000256" key="7">
    <source>
        <dbReference type="ARBA" id="ARBA00023136"/>
    </source>
</evidence>
<feature type="transmembrane region" description="Helical" evidence="8">
    <location>
        <begin position="548"/>
        <end position="570"/>
    </location>
</feature>
<keyword evidence="3" id="KW-0813">Transport</keyword>
<dbReference type="PANTHER" id="PTHR23515">
    <property type="entry name" value="HIGH-AFFINITY NITRATE TRANSPORTER 2.3"/>
    <property type="match status" value="1"/>
</dbReference>
<dbReference type="Gene3D" id="1.20.1250.20">
    <property type="entry name" value="MFS general substrate transporter like domains"/>
    <property type="match status" value="3"/>
</dbReference>
<organism evidence="10 11">
    <name type="scientific">Pseudomonas arcuscaelestis</name>
    <dbReference type="NCBI Taxonomy" id="2710591"/>
    <lineage>
        <taxon>Bacteria</taxon>
        <taxon>Pseudomonadati</taxon>
        <taxon>Pseudomonadota</taxon>
        <taxon>Gammaproteobacteria</taxon>
        <taxon>Pseudomonadales</taxon>
        <taxon>Pseudomonadaceae</taxon>
        <taxon>Pseudomonas</taxon>
    </lineage>
</organism>
<feature type="transmembrane region" description="Helical" evidence="8">
    <location>
        <begin position="853"/>
        <end position="873"/>
    </location>
</feature>
<dbReference type="InterPro" id="IPR020846">
    <property type="entry name" value="MFS_dom"/>
</dbReference>
<reference evidence="10 11" key="1">
    <citation type="submission" date="2020-08" db="EMBL/GenBank/DDBJ databases">
        <title>Description of novel Pseudomonas species.</title>
        <authorList>
            <person name="Duman M."/>
            <person name="Mulet M."/>
            <person name="Altun S."/>
            <person name="Saticioglu I.B."/>
            <person name="Lalucat J."/>
            <person name="Garcia-Valdes E."/>
        </authorList>
    </citation>
    <scope>NUCLEOTIDE SEQUENCE [LARGE SCALE GENOMIC DNA]</scope>
    <source>
        <strain evidence="10 11">P66</strain>
    </source>
</reference>
<feature type="transmembrane region" description="Helical" evidence="8">
    <location>
        <begin position="492"/>
        <end position="510"/>
    </location>
</feature>
<dbReference type="Proteomes" id="UP000745663">
    <property type="component" value="Unassembled WGS sequence"/>
</dbReference>
<dbReference type="Pfam" id="PF07690">
    <property type="entry name" value="MFS_1"/>
    <property type="match status" value="2"/>
</dbReference>
<feature type="domain" description="Major facilitator superfamily (MFS) profile" evidence="9">
    <location>
        <begin position="12"/>
        <end position="412"/>
    </location>
</feature>
<evidence type="ECO:0000256" key="6">
    <source>
        <dbReference type="ARBA" id="ARBA00023063"/>
    </source>
</evidence>
<dbReference type="RefSeq" id="WP_203584117.1">
    <property type="nucleotide sequence ID" value="NZ_JACOPV010000003.1"/>
</dbReference>
<evidence type="ECO:0000259" key="9">
    <source>
        <dbReference type="PROSITE" id="PS50850"/>
    </source>
</evidence>
<feature type="transmembrane region" description="Helical" evidence="8">
    <location>
        <begin position="591"/>
        <end position="615"/>
    </location>
</feature>
<feature type="transmembrane region" description="Helical" evidence="8">
    <location>
        <begin position="279"/>
        <end position="296"/>
    </location>
</feature>
<feature type="transmembrane region" description="Helical" evidence="8">
    <location>
        <begin position="244"/>
        <end position="267"/>
    </location>
</feature>
<keyword evidence="11" id="KW-1185">Reference proteome</keyword>
<keyword evidence="5 8" id="KW-1133">Transmembrane helix</keyword>
<keyword evidence="4 8" id="KW-0812">Transmembrane</keyword>
<feature type="transmembrane region" description="Helical" evidence="8">
    <location>
        <begin position="351"/>
        <end position="376"/>
    </location>
</feature>
<dbReference type="InterPro" id="IPR011701">
    <property type="entry name" value="MFS"/>
</dbReference>
<feature type="transmembrane region" description="Helical" evidence="8">
    <location>
        <begin position="48"/>
        <end position="67"/>
    </location>
</feature>
<feature type="transmembrane region" description="Helical" evidence="8">
    <location>
        <begin position="12"/>
        <end position="36"/>
    </location>
</feature>
<feature type="transmembrane region" description="Helical" evidence="8">
    <location>
        <begin position="673"/>
        <end position="696"/>
    </location>
</feature>
<evidence type="ECO:0000256" key="1">
    <source>
        <dbReference type="ARBA" id="ARBA00004141"/>
    </source>
</evidence>
<feature type="transmembrane region" description="Helical" evidence="8">
    <location>
        <begin position="316"/>
        <end position="339"/>
    </location>
</feature>
<feature type="transmembrane region" description="Helical" evidence="8">
    <location>
        <begin position="137"/>
        <end position="161"/>
    </location>
</feature>
<feature type="transmembrane region" description="Helical" evidence="8">
    <location>
        <begin position="103"/>
        <end position="125"/>
    </location>
</feature>
<comment type="similarity">
    <text evidence="2">Belongs to the major facilitator superfamily. Nitrate/nitrite porter (TC 2.A.1.8) family.</text>
</comment>
<comment type="subcellular location">
    <subcellularLocation>
        <location evidence="1">Membrane</location>
        <topology evidence="1">Multi-pass membrane protein</topology>
    </subcellularLocation>
</comment>
<evidence type="ECO:0000256" key="3">
    <source>
        <dbReference type="ARBA" id="ARBA00022448"/>
    </source>
</evidence>
<dbReference type="NCBIfam" id="TIGR00886">
    <property type="entry name" value="2A0108"/>
    <property type="match status" value="1"/>
</dbReference>
<feature type="transmembrane region" description="Helical" evidence="8">
    <location>
        <begin position="382"/>
        <end position="403"/>
    </location>
</feature>
<feature type="transmembrane region" description="Helical" evidence="8">
    <location>
        <begin position="708"/>
        <end position="726"/>
    </location>
</feature>
<dbReference type="InterPro" id="IPR044772">
    <property type="entry name" value="NO3_transporter"/>
</dbReference>
<sequence length="882" mass="95527">MAENHSTRDQHRALGLSTLAFTLCFAVWTLFSILGLQIKDEFGLTDTQLGLLMATPVLTGSISRIFLGLWTDRYGGRWVFGLLMLVSAVCVYLLTFANSFAMLLLAALGVGMAGGSFIVGTAYTATWFEPSRQGTALGIFGAGNVGAGLTNFGAPLLLLAFGWRGAALVYASVLAIMGILFVLLAKDDPQSSSRRAQPVALAEQLAPLADLRVWRFSLYYFFVFGAFVALALWLPHYLMEVYGLGMVAAGVVAALYTVPAALFRILGGWLSDRHGARKVMYWTLGVSVLCTFLLSYPPTRYIVTGVRGELEFSMHMGLTGFVLVIIVLGVFMSLGKAAVFKHIPTYYPQHVGVVGGLVGMIGGLGGFLLPLTFGMLNDVVGVWQSCFMLLFLIAAGALAWMHFTIRMAERVEWANQRPSSDLPELSTPSGFVLYEWHPEDPTFWATKGKRIATRNLWISIPNLLLGFAIWMVWSVVVAKLPLAGFNYSANQLFWLAALPGLSGATLRIFYSFMVPIFGGRRWTAMSTASLLLPALWIGFAVQNPQTPYLVMLILALLCGLGGGNFSSSMANISFFYPKQAKGGAMGLNAGLGNLGVSVMQFVVPLVITVAVFGSLGGEPQQPAEGPPIWLQNAGFIWVPFIIAAALAAWFGMNDIASAKSSLKDQMAIFKRKHTWLMSVLYTGTFGSFIGFSAGFPLLAGHLFPHIDVLKFAFLGPLIGALSRAFSGGLADRFGGARISLWVYVAMVACVAGVLFFIAGKDQPGAFWGFLTMFLLLFFFSGVGNASTTQMIPTIFRIQTPRLFPDLPAEEQALQSEKESAAAVGFISAVAAYGGFFIPKSFGTSFDLTGGAQAALYGFIVFYVLCIVLTWLYYTRRNAEVRC</sequence>
<feature type="transmembrane region" description="Helical" evidence="8">
    <location>
        <begin position="738"/>
        <end position="758"/>
    </location>
</feature>
<accession>A0ABS2BTJ0</accession>
<evidence type="ECO:0000313" key="10">
    <source>
        <dbReference type="EMBL" id="MBM5456962.1"/>
    </source>
</evidence>
<dbReference type="PROSITE" id="PS50850">
    <property type="entry name" value="MFS"/>
    <property type="match status" value="1"/>
</dbReference>
<feature type="transmembrane region" description="Helical" evidence="8">
    <location>
        <begin position="635"/>
        <end position="652"/>
    </location>
</feature>
<keyword evidence="7 8" id="KW-0472">Membrane</keyword>
<feature type="transmembrane region" description="Helical" evidence="8">
    <location>
        <begin position="79"/>
        <end position="97"/>
    </location>
</feature>
<dbReference type="InterPro" id="IPR004737">
    <property type="entry name" value="NO3_transporter_NarK/NarU-like"/>
</dbReference>
<evidence type="ECO:0000256" key="5">
    <source>
        <dbReference type="ARBA" id="ARBA00022989"/>
    </source>
</evidence>
<feature type="transmembrane region" description="Helical" evidence="8">
    <location>
        <begin position="456"/>
        <end position="480"/>
    </location>
</feature>
<feature type="transmembrane region" description="Helical" evidence="8">
    <location>
        <begin position="522"/>
        <end position="542"/>
    </location>
</feature>
<dbReference type="SUPFAM" id="SSF103473">
    <property type="entry name" value="MFS general substrate transporter"/>
    <property type="match status" value="2"/>
</dbReference>
<gene>
    <name evidence="10" type="ORF">H8F21_05165</name>
</gene>